<evidence type="ECO:0000256" key="5">
    <source>
        <dbReference type="ARBA" id="ARBA00022840"/>
    </source>
</evidence>
<comment type="caution">
    <text evidence="9">The sequence shown here is derived from an EMBL/GenBank/DDBJ whole genome shotgun (WGS) entry which is preliminary data.</text>
</comment>
<organism evidence="9">
    <name type="scientific">marine sediment metagenome</name>
    <dbReference type="NCBI Taxonomy" id="412755"/>
    <lineage>
        <taxon>unclassified sequences</taxon>
        <taxon>metagenomes</taxon>
        <taxon>ecological metagenomes</taxon>
    </lineage>
</organism>
<dbReference type="GO" id="GO:0005524">
    <property type="term" value="F:ATP binding"/>
    <property type="evidence" value="ECO:0007669"/>
    <property type="project" value="UniProtKB-KW"/>
</dbReference>
<name>X1CGK4_9ZZZZ</name>
<gene>
    <name evidence="9" type="ORF">S01H4_21895</name>
</gene>
<accession>X1CGK4</accession>
<dbReference type="InterPro" id="IPR002305">
    <property type="entry name" value="aa-tRNA-synth_Ic"/>
</dbReference>
<dbReference type="AlphaFoldDB" id="X1CGK4"/>
<sequence length="144" mass="15983">LSLQNAIDIFAIGFKPENVHAYISSMTPRIHYLALTFSVNQTFNAVRAALGLNGEENTGVVNYTNIQAAHILHPTTDFDLPVVVPIGLDQDVYMRLTRDVARKRKITLPASLYIKYLKGLTGGPMSSSIKETCVFLRDEPETTM</sequence>
<keyword evidence="4" id="KW-0547">Nucleotide-binding</keyword>
<dbReference type="GO" id="GO:0004830">
    <property type="term" value="F:tryptophan-tRNA ligase activity"/>
    <property type="evidence" value="ECO:0007669"/>
    <property type="project" value="UniProtKB-EC"/>
</dbReference>
<dbReference type="PANTHER" id="PTHR10055">
    <property type="entry name" value="TRYPTOPHANYL-TRNA SYNTHETASE"/>
    <property type="match status" value="1"/>
</dbReference>
<dbReference type="PRINTS" id="PR01039">
    <property type="entry name" value="TRNASYNTHTRP"/>
</dbReference>
<keyword evidence="7" id="KW-0030">Aminoacyl-tRNA synthetase</keyword>
<dbReference type="InterPro" id="IPR002306">
    <property type="entry name" value="Trp-tRNA-ligase"/>
</dbReference>
<comment type="similarity">
    <text evidence="1">Belongs to the class-I aminoacyl-tRNA synthetase family.</text>
</comment>
<dbReference type="InterPro" id="IPR014729">
    <property type="entry name" value="Rossmann-like_a/b/a_fold"/>
</dbReference>
<evidence type="ECO:0000256" key="1">
    <source>
        <dbReference type="ARBA" id="ARBA00005594"/>
    </source>
</evidence>
<keyword evidence="6" id="KW-0648">Protein biosynthesis</keyword>
<proteinExistence type="inferred from homology"/>
<dbReference type="Pfam" id="PF00579">
    <property type="entry name" value="tRNA-synt_1b"/>
    <property type="match status" value="1"/>
</dbReference>
<protein>
    <recommendedName>
        <fullName evidence="2">tryptophan--tRNA ligase</fullName>
        <ecNumber evidence="2">6.1.1.2</ecNumber>
    </recommendedName>
    <alternativeName>
        <fullName evidence="8">Tryptophanyl-tRNA synthetase</fullName>
    </alternativeName>
</protein>
<dbReference type="GO" id="GO:0006436">
    <property type="term" value="P:tryptophanyl-tRNA aminoacylation"/>
    <property type="evidence" value="ECO:0007669"/>
    <property type="project" value="InterPro"/>
</dbReference>
<dbReference type="Gene3D" id="3.40.50.620">
    <property type="entry name" value="HUPs"/>
    <property type="match status" value="1"/>
</dbReference>
<dbReference type="SUPFAM" id="SSF52374">
    <property type="entry name" value="Nucleotidylyl transferase"/>
    <property type="match status" value="1"/>
</dbReference>
<evidence type="ECO:0000256" key="2">
    <source>
        <dbReference type="ARBA" id="ARBA00013161"/>
    </source>
</evidence>
<dbReference type="GO" id="GO:0005737">
    <property type="term" value="C:cytoplasm"/>
    <property type="evidence" value="ECO:0007669"/>
    <property type="project" value="TreeGrafter"/>
</dbReference>
<evidence type="ECO:0000313" key="9">
    <source>
        <dbReference type="EMBL" id="GAG83366.1"/>
    </source>
</evidence>
<evidence type="ECO:0000256" key="8">
    <source>
        <dbReference type="ARBA" id="ARBA00030268"/>
    </source>
</evidence>
<dbReference type="EC" id="6.1.1.2" evidence="2"/>
<dbReference type="PANTHER" id="PTHR10055:SF5">
    <property type="entry name" value="TRYPTOPHAN--TRNA LIGASE"/>
    <property type="match status" value="1"/>
</dbReference>
<reference evidence="9" key="1">
    <citation type="journal article" date="2014" name="Front. Microbiol.">
        <title>High frequency of phylogenetically diverse reductive dehalogenase-homologous genes in deep subseafloor sedimentary metagenomes.</title>
        <authorList>
            <person name="Kawai M."/>
            <person name="Futagami T."/>
            <person name="Toyoda A."/>
            <person name="Takaki Y."/>
            <person name="Nishi S."/>
            <person name="Hori S."/>
            <person name="Arai W."/>
            <person name="Tsubouchi T."/>
            <person name="Morono Y."/>
            <person name="Uchiyama I."/>
            <person name="Ito T."/>
            <person name="Fujiyama A."/>
            <person name="Inagaki F."/>
            <person name="Takami H."/>
        </authorList>
    </citation>
    <scope>NUCLEOTIDE SEQUENCE</scope>
    <source>
        <strain evidence="9">Expedition CK06-06</strain>
    </source>
</reference>
<evidence type="ECO:0000256" key="4">
    <source>
        <dbReference type="ARBA" id="ARBA00022741"/>
    </source>
</evidence>
<feature type="non-terminal residue" evidence="9">
    <location>
        <position position="1"/>
    </location>
</feature>
<dbReference type="EMBL" id="BART01009970">
    <property type="protein sequence ID" value="GAG83366.1"/>
    <property type="molecule type" value="Genomic_DNA"/>
</dbReference>
<keyword evidence="5" id="KW-0067">ATP-binding</keyword>
<evidence type="ECO:0000256" key="6">
    <source>
        <dbReference type="ARBA" id="ARBA00022917"/>
    </source>
</evidence>
<keyword evidence="3" id="KW-0436">Ligase</keyword>
<evidence type="ECO:0000256" key="3">
    <source>
        <dbReference type="ARBA" id="ARBA00022598"/>
    </source>
</evidence>
<evidence type="ECO:0000256" key="7">
    <source>
        <dbReference type="ARBA" id="ARBA00023146"/>
    </source>
</evidence>